<comment type="caution">
    <text evidence="3">The sequence shown here is derived from an EMBL/GenBank/DDBJ whole genome shotgun (WGS) entry which is preliminary data.</text>
</comment>
<keyword evidence="2" id="KW-0472">Membrane</keyword>
<accession>A0A427Y9S8</accession>
<feature type="compositionally biased region" description="Basic and acidic residues" evidence="1">
    <location>
        <begin position="305"/>
        <end position="316"/>
    </location>
</feature>
<dbReference type="EMBL" id="RSCE01000001">
    <property type="protein sequence ID" value="RSH87836.1"/>
    <property type="molecule type" value="Genomic_DNA"/>
</dbReference>
<evidence type="ECO:0000256" key="1">
    <source>
        <dbReference type="SAM" id="MobiDB-lite"/>
    </source>
</evidence>
<dbReference type="PANTHER" id="PTHR28142:SF1">
    <property type="entry name" value="MITOCHONDRIAL INNER MEMBRANE I-AAA PROTEASE SUPERCOMPLEX SUBUNIT MGR3-RELATED"/>
    <property type="match status" value="1"/>
</dbReference>
<keyword evidence="2" id="KW-0812">Transmembrane</keyword>
<dbReference type="GeneID" id="39584897"/>
<name>A0A427Y9S8_9TREE</name>
<dbReference type="OrthoDB" id="10050400at2759"/>
<feature type="region of interest" description="Disordered" evidence="1">
    <location>
        <begin position="291"/>
        <end position="316"/>
    </location>
</feature>
<organism evidence="3 4">
    <name type="scientific">Apiotrichum porosum</name>
    <dbReference type="NCBI Taxonomy" id="105984"/>
    <lineage>
        <taxon>Eukaryota</taxon>
        <taxon>Fungi</taxon>
        <taxon>Dikarya</taxon>
        <taxon>Basidiomycota</taxon>
        <taxon>Agaricomycotina</taxon>
        <taxon>Tremellomycetes</taxon>
        <taxon>Trichosporonales</taxon>
        <taxon>Trichosporonaceae</taxon>
        <taxon>Apiotrichum</taxon>
    </lineage>
</organism>
<evidence type="ECO:0000313" key="3">
    <source>
        <dbReference type="EMBL" id="RSH87836.1"/>
    </source>
</evidence>
<dbReference type="PANTHER" id="PTHR28142">
    <property type="entry name" value="MITOCHONDRIAL INNER MEMBRANE I-AAA PROTEASE SUPERCOMPLEX SUBUNIT MGR3-RELATED"/>
    <property type="match status" value="1"/>
</dbReference>
<dbReference type="AlphaFoldDB" id="A0A427Y9S8"/>
<evidence type="ECO:0000313" key="4">
    <source>
        <dbReference type="Proteomes" id="UP000279236"/>
    </source>
</evidence>
<dbReference type="Proteomes" id="UP000279236">
    <property type="component" value="Unassembled WGS sequence"/>
</dbReference>
<dbReference type="InterPro" id="IPR040201">
    <property type="entry name" value="Mrg3-like"/>
</dbReference>
<evidence type="ECO:0000256" key="2">
    <source>
        <dbReference type="SAM" id="Phobius"/>
    </source>
</evidence>
<keyword evidence="2" id="KW-1133">Transmembrane helix</keyword>
<protein>
    <submittedName>
        <fullName evidence="3">Uncharacterized protein</fullName>
    </submittedName>
</protein>
<gene>
    <name evidence="3" type="ORF">EHS24_000354</name>
</gene>
<feature type="transmembrane region" description="Helical" evidence="2">
    <location>
        <begin position="95"/>
        <end position="116"/>
    </location>
</feature>
<dbReference type="STRING" id="105984.A0A427Y9S8"/>
<dbReference type="SUPFAM" id="SSF48452">
    <property type="entry name" value="TPR-like"/>
    <property type="match status" value="1"/>
</dbReference>
<proteinExistence type="predicted"/>
<dbReference type="InterPro" id="IPR011990">
    <property type="entry name" value="TPR-like_helical_dom_sf"/>
</dbReference>
<dbReference type="Gene3D" id="1.25.40.10">
    <property type="entry name" value="Tetratricopeptide repeat domain"/>
    <property type="match status" value="1"/>
</dbReference>
<keyword evidence="4" id="KW-1185">Reference proteome</keyword>
<sequence length="489" mass="51580">MSLRAGLPLRRAPLRALGASTSLPRVPVPSSLAVRARLTSSPTTTPSSLANVRFASSSSSSSSAGAGAGAAEQPPIPPKAGKPGLAYRGVKISHLFGGIVSLGLLITIYGLLEWYFSLQIWPEPIKTPLKKALKARGQGDYDRADEFFREAVTAAQSVPPSALDPDPLRKLSGIYITWATMLEGNGQPVRAFVAYRDALGLFGPSPLAKDRAPANGWAEGHVLDDEDHLRAIGLAQKLGQIAVRMGSFPIPPPFPHAATDKLKSWDGAGEAYLSGALGAMLRLGLAGRAPPTPESGPVVIGRDVNLPEKEGDTEGRVNRRGLGMTMEALAEVYARQGQYALAGQLLIQAISTLVPPQDKNPSVADRCQAAMLMTTVSSHALEPRTPQAVRASRSWSLQSLQFIDSAAEAAGWKDGSAPGDTAAAVCAQARSVANYNLGMLDEMDGNKKDAARRFAEALAVARESGFSEGRREAGEALKRVRAALAAEKK</sequence>
<dbReference type="RefSeq" id="XP_028480044.1">
    <property type="nucleotide sequence ID" value="XM_028616187.1"/>
</dbReference>
<reference evidence="3 4" key="1">
    <citation type="submission" date="2018-11" db="EMBL/GenBank/DDBJ databases">
        <title>Genome sequence of Apiotrichum porosum DSM 27194.</title>
        <authorList>
            <person name="Aliyu H."/>
            <person name="Gorte O."/>
            <person name="Ochsenreither K."/>
        </authorList>
    </citation>
    <scope>NUCLEOTIDE SEQUENCE [LARGE SCALE GENOMIC DNA]</scope>
    <source>
        <strain evidence="3 4">DSM 27194</strain>
    </source>
</reference>